<dbReference type="AlphaFoldDB" id="A0A319E9I3"/>
<dbReference type="Proteomes" id="UP000248423">
    <property type="component" value="Unassembled WGS sequence"/>
</dbReference>
<feature type="signal peptide" evidence="1">
    <location>
        <begin position="1"/>
        <end position="23"/>
    </location>
</feature>
<name>A0A319E9I3_ASPSB</name>
<keyword evidence="3" id="KW-1185">Reference proteome</keyword>
<gene>
    <name evidence="2" type="ORF">BO78DRAFT_45185</name>
</gene>
<reference evidence="2 3" key="1">
    <citation type="submission" date="2018-02" db="EMBL/GenBank/DDBJ databases">
        <title>The genomes of Aspergillus section Nigri reveals drivers in fungal speciation.</title>
        <authorList>
            <consortium name="DOE Joint Genome Institute"/>
            <person name="Vesth T.C."/>
            <person name="Nybo J."/>
            <person name="Theobald S."/>
            <person name="Brandl J."/>
            <person name="Frisvad J.C."/>
            <person name="Nielsen K.F."/>
            <person name="Lyhne E.K."/>
            <person name="Kogle M.E."/>
            <person name="Kuo A."/>
            <person name="Riley R."/>
            <person name="Clum A."/>
            <person name="Nolan M."/>
            <person name="Lipzen A."/>
            <person name="Salamov A."/>
            <person name="Henrissat B."/>
            <person name="Wiebenga A."/>
            <person name="De vries R.P."/>
            <person name="Grigoriev I.V."/>
            <person name="Mortensen U.H."/>
            <person name="Andersen M.R."/>
            <person name="Baker S.E."/>
        </authorList>
    </citation>
    <scope>NUCLEOTIDE SEQUENCE [LARGE SCALE GENOMIC DNA]</scope>
    <source>
        <strain evidence="2 3">CBS 121057</strain>
    </source>
</reference>
<proteinExistence type="predicted"/>
<protein>
    <recommendedName>
        <fullName evidence="4">Secreted protein</fullName>
    </recommendedName>
</protein>
<evidence type="ECO:0000256" key="1">
    <source>
        <dbReference type="SAM" id="SignalP"/>
    </source>
</evidence>
<dbReference type="EMBL" id="KZ826457">
    <property type="protein sequence ID" value="PYI00354.1"/>
    <property type="molecule type" value="Genomic_DNA"/>
</dbReference>
<organism evidence="2 3">
    <name type="scientific">Aspergillus sclerotiicarbonarius (strain CBS 121057 / IBT 28362)</name>
    <dbReference type="NCBI Taxonomy" id="1448318"/>
    <lineage>
        <taxon>Eukaryota</taxon>
        <taxon>Fungi</taxon>
        <taxon>Dikarya</taxon>
        <taxon>Ascomycota</taxon>
        <taxon>Pezizomycotina</taxon>
        <taxon>Eurotiomycetes</taxon>
        <taxon>Eurotiomycetidae</taxon>
        <taxon>Eurotiales</taxon>
        <taxon>Aspergillaceae</taxon>
        <taxon>Aspergillus</taxon>
        <taxon>Aspergillus subgen. Circumdati</taxon>
    </lineage>
</organism>
<evidence type="ECO:0000313" key="3">
    <source>
        <dbReference type="Proteomes" id="UP000248423"/>
    </source>
</evidence>
<feature type="chain" id="PRO_5016390314" description="Secreted protein" evidence="1">
    <location>
        <begin position="24"/>
        <end position="70"/>
    </location>
</feature>
<sequence length="70" mass="7640">MCSGNGFMSCFVVLSSRHLLVFCCGPLYPISIHTSGFNALGGCGSAGMIFWRASCYWMDGSWRRDHGISP</sequence>
<accession>A0A319E9I3</accession>
<evidence type="ECO:0000313" key="2">
    <source>
        <dbReference type="EMBL" id="PYI00354.1"/>
    </source>
</evidence>
<dbReference type="VEuPathDB" id="FungiDB:BO78DRAFT_45185"/>
<evidence type="ECO:0008006" key="4">
    <source>
        <dbReference type="Google" id="ProtNLM"/>
    </source>
</evidence>
<keyword evidence="1" id="KW-0732">Signal</keyword>